<comment type="caution">
    <text evidence="2">The sequence shown here is derived from an EMBL/GenBank/DDBJ whole genome shotgun (WGS) entry which is preliminary data.</text>
</comment>
<organism evidence="2 3">
    <name type="scientific">Thauera sedimentorum</name>
    <dbReference type="NCBI Taxonomy" id="2767595"/>
    <lineage>
        <taxon>Bacteria</taxon>
        <taxon>Pseudomonadati</taxon>
        <taxon>Pseudomonadota</taxon>
        <taxon>Betaproteobacteria</taxon>
        <taxon>Rhodocyclales</taxon>
        <taxon>Zoogloeaceae</taxon>
        <taxon>Thauera</taxon>
    </lineage>
</organism>
<protein>
    <submittedName>
        <fullName evidence="2">Polysaccharide pyruvyl transferase family protein</fullName>
    </submittedName>
</protein>
<reference evidence="3" key="1">
    <citation type="submission" date="2023-07" db="EMBL/GenBank/DDBJ databases">
        <title>Thauera sp. CAU 1555 isolated from sand of Yaerae Beach.</title>
        <authorList>
            <person name="Kim W."/>
        </authorList>
    </citation>
    <scope>NUCLEOTIDE SEQUENCE [LARGE SCALE GENOMIC DNA]</scope>
    <source>
        <strain evidence="3">CAU 1555</strain>
    </source>
</reference>
<evidence type="ECO:0000259" key="1">
    <source>
        <dbReference type="Pfam" id="PF04230"/>
    </source>
</evidence>
<gene>
    <name evidence="2" type="ORF">IFO67_08455</name>
</gene>
<dbReference type="InterPro" id="IPR007345">
    <property type="entry name" value="Polysacch_pyruvyl_Trfase"/>
</dbReference>
<dbReference type="Pfam" id="PF04230">
    <property type="entry name" value="PS_pyruv_trans"/>
    <property type="match status" value="1"/>
</dbReference>
<proteinExistence type="predicted"/>
<dbReference type="GO" id="GO:0016740">
    <property type="term" value="F:transferase activity"/>
    <property type="evidence" value="ECO:0007669"/>
    <property type="project" value="UniProtKB-KW"/>
</dbReference>
<dbReference type="Proteomes" id="UP000603602">
    <property type="component" value="Unassembled WGS sequence"/>
</dbReference>
<accession>A0ABR9BCF4</accession>
<feature type="domain" description="Polysaccharide pyruvyl transferase" evidence="1">
    <location>
        <begin position="143"/>
        <end position="334"/>
    </location>
</feature>
<sequence length="380" mass="39578">MSRPLILFGAFDRHNFGDLLLARCAAARHPGRRVLAAGLAARDLRRYGGHRVRPLAGVVREFGGQAADFVHVGGEILTTTAWEAAVMLQTPAEAARIIARFRADPSAGRDWAARVLGDEAPLPYVRAAGDLPRAWRVCFEAVGGVGFGQLPDEARAEAVRALRQAAAGSVRDAATRDALAGAGLDLPIARDPAEDCAALFGPRVAGRARAGEPARVAAAMPRRLAVQVAAEWGDDATLSGVAQGVAASAAALDAGVVLFRAGLAPWHDDAGVLARLAAQVRDCNPRIAVTAFRSAHVFDICALLAGAAGCIGTSLHAFIVARSFRVPAVCLVNDGTAKAAAYLDTWHAEPRRWVAREDSARCGELFSSASASPAPAPSGD</sequence>
<dbReference type="EMBL" id="JACYTO010000001">
    <property type="protein sequence ID" value="MBD8502911.1"/>
    <property type="molecule type" value="Genomic_DNA"/>
</dbReference>
<dbReference type="RefSeq" id="WP_187717658.1">
    <property type="nucleotide sequence ID" value="NZ_JACTAH010000001.1"/>
</dbReference>
<evidence type="ECO:0000313" key="3">
    <source>
        <dbReference type="Proteomes" id="UP000603602"/>
    </source>
</evidence>
<evidence type="ECO:0000313" key="2">
    <source>
        <dbReference type="EMBL" id="MBD8502911.1"/>
    </source>
</evidence>
<keyword evidence="3" id="KW-1185">Reference proteome</keyword>
<keyword evidence="2" id="KW-0808">Transferase</keyword>
<name>A0ABR9BCF4_9RHOO</name>